<reference evidence="6" key="2">
    <citation type="submission" date="2020-09" db="EMBL/GenBank/DDBJ databases">
        <authorList>
            <person name="Sun Q."/>
            <person name="Ohkuma M."/>
        </authorList>
    </citation>
    <scope>NUCLEOTIDE SEQUENCE</scope>
    <source>
        <strain evidence="6">JCM 13064</strain>
    </source>
</reference>
<dbReference type="EC" id="3.2.1.1" evidence="3"/>
<dbReference type="InterPro" id="IPR017853">
    <property type="entry name" value="GH"/>
</dbReference>
<dbReference type="SMART" id="SM00642">
    <property type="entry name" value="Aamy"/>
    <property type="match status" value="1"/>
</dbReference>
<dbReference type="PRINTS" id="PR00110">
    <property type="entry name" value="ALPHAAMYLASE"/>
</dbReference>
<dbReference type="PANTHER" id="PTHR10357:SF219">
    <property type="entry name" value="MALTOSE ALPHA-D-GLUCOSYLTRANSFERASE"/>
    <property type="match status" value="1"/>
</dbReference>
<dbReference type="Pfam" id="PF00128">
    <property type="entry name" value="Alpha-amylase"/>
    <property type="match status" value="1"/>
</dbReference>
<dbReference type="Gene3D" id="2.60.40.1180">
    <property type="entry name" value="Golgi alpha-mannosidase II"/>
    <property type="match status" value="1"/>
</dbReference>
<proteinExistence type="inferred from homology"/>
<evidence type="ECO:0000256" key="1">
    <source>
        <dbReference type="ARBA" id="ARBA00008061"/>
    </source>
</evidence>
<reference evidence="6" key="1">
    <citation type="journal article" date="2014" name="Int. J. Syst. Evol. Microbiol.">
        <title>Complete genome sequence of Corynebacterium casei LMG S-19264T (=DSM 44701T), isolated from a smear-ripened cheese.</title>
        <authorList>
            <consortium name="US DOE Joint Genome Institute (JGI-PGF)"/>
            <person name="Walter F."/>
            <person name="Albersmeier A."/>
            <person name="Kalinowski J."/>
            <person name="Ruckert C."/>
        </authorList>
    </citation>
    <scope>NUCLEOTIDE SEQUENCE</scope>
    <source>
        <strain evidence="6">JCM 13064</strain>
    </source>
</reference>
<dbReference type="Gene3D" id="3.20.20.80">
    <property type="entry name" value="Glycosidases"/>
    <property type="match status" value="1"/>
</dbReference>
<keyword evidence="7" id="KW-1185">Reference proteome</keyword>
<keyword evidence="3" id="KW-0378">Hydrolase</keyword>
<dbReference type="EMBL" id="BMNT01000008">
    <property type="protein sequence ID" value="GGK76550.1"/>
    <property type="molecule type" value="Genomic_DNA"/>
</dbReference>
<dbReference type="InterPro" id="IPR045857">
    <property type="entry name" value="O16G_dom_2"/>
</dbReference>
<protein>
    <recommendedName>
        <fullName evidence="3">Alpha-amylase</fullName>
        <ecNumber evidence="3">3.2.1.1</ecNumber>
    </recommendedName>
</protein>
<dbReference type="GO" id="GO:0043169">
    <property type="term" value="F:cation binding"/>
    <property type="evidence" value="ECO:0007669"/>
    <property type="project" value="InterPro"/>
</dbReference>
<dbReference type="AlphaFoldDB" id="A0A917VGB9"/>
<gene>
    <name evidence="6" type="ORF">GCM10007964_19170</name>
</gene>
<comment type="caution">
    <text evidence="6">The sequence shown here is derived from an EMBL/GenBank/DDBJ whole genome shotgun (WGS) entry which is preliminary data.</text>
</comment>
<dbReference type="CDD" id="cd11334">
    <property type="entry name" value="AmyAc_TreS"/>
    <property type="match status" value="1"/>
</dbReference>
<dbReference type="InterPro" id="IPR006047">
    <property type="entry name" value="GH13_cat_dom"/>
</dbReference>
<evidence type="ECO:0000256" key="2">
    <source>
        <dbReference type="RuleBase" id="RU003615"/>
    </source>
</evidence>
<dbReference type="Proteomes" id="UP000645217">
    <property type="component" value="Unassembled WGS sequence"/>
</dbReference>
<name>A0A917VGB9_9ACTN</name>
<dbReference type="SUPFAM" id="SSF51445">
    <property type="entry name" value="(Trans)glycosidases"/>
    <property type="match status" value="1"/>
</dbReference>
<dbReference type="InterPro" id="IPR013780">
    <property type="entry name" value="Glyco_hydro_b"/>
</dbReference>
<keyword evidence="3" id="KW-0119">Carbohydrate metabolism</keyword>
<evidence type="ECO:0000313" key="7">
    <source>
        <dbReference type="Proteomes" id="UP000645217"/>
    </source>
</evidence>
<evidence type="ECO:0000256" key="3">
    <source>
        <dbReference type="RuleBase" id="RU361134"/>
    </source>
</evidence>
<dbReference type="Pfam" id="PF22157">
    <property type="entry name" value="SupH-like_C"/>
    <property type="match status" value="1"/>
</dbReference>
<comment type="catalytic activity">
    <reaction evidence="3">
        <text>Endohydrolysis of (1-&gt;4)-alpha-D-glucosidic linkages in polysaccharides containing three or more (1-&gt;4)-alpha-linked D-glucose units.</text>
        <dbReference type="EC" id="3.2.1.1"/>
    </reaction>
</comment>
<dbReference type="RefSeq" id="WP_189162588.1">
    <property type="nucleotide sequence ID" value="NZ_BMNT01000008.1"/>
</dbReference>
<feature type="region of interest" description="Disordered" evidence="4">
    <location>
        <begin position="216"/>
        <end position="237"/>
    </location>
</feature>
<dbReference type="InterPro" id="IPR054049">
    <property type="entry name" value="SupH-like_C"/>
</dbReference>
<dbReference type="GO" id="GO:0005975">
    <property type="term" value="P:carbohydrate metabolic process"/>
    <property type="evidence" value="ECO:0007669"/>
    <property type="project" value="InterPro"/>
</dbReference>
<comment type="similarity">
    <text evidence="1 2">Belongs to the glycosyl hydrolase 13 family.</text>
</comment>
<feature type="domain" description="Glycosyl hydrolase family 13 catalytic" evidence="5">
    <location>
        <begin position="18"/>
        <end position="440"/>
    </location>
</feature>
<dbReference type="Gene3D" id="3.90.400.10">
    <property type="entry name" value="Oligo-1,6-glucosidase, Domain 2"/>
    <property type="match status" value="1"/>
</dbReference>
<dbReference type="InterPro" id="IPR006046">
    <property type="entry name" value="Alpha_amylase"/>
</dbReference>
<dbReference type="SUPFAM" id="SSF51011">
    <property type="entry name" value="Glycosyl hydrolase domain"/>
    <property type="match status" value="1"/>
</dbReference>
<evidence type="ECO:0000313" key="6">
    <source>
        <dbReference type="EMBL" id="GGK76550.1"/>
    </source>
</evidence>
<dbReference type="PANTHER" id="PTHR10357">
    <property type="entry name" value="ALPHA-AMYLASE FAMILY MEMBER"/>
    <property type="match status" value="1"/>
</dbReference>
<keyword evidence="3" id="KW-0326">Glycosidase</keyword>
<accession>A0A917VGB9</accession>
<evidence type="ECO:0000256" key="4">
    <source>
        <dbReference type="SAM" id="MobiDB-lite"/>
    </source>
</evidence>
<feature type="region of interest" description="Disordered" evidence="4">
    <location>
        <begin position="567"/>
        <end position="587"/>
    </location>
</feature>
<organism evidence="6 7">
    <name type="scientific">Sphaerisporangium melleum</name>
    <dbReference type="NCBI Taxonomy" id="321316"/>
    <lineage>
        <taxon>Bacteria</taxon>
        <taxon>Bacillati</taxon>
        <taxon>Actinomycetota</taxon>
        <taxon>Actinomycetes</taxon>
        <taxon>Streptosporangiales</taxon>
        <taxon>Streptosporangiaceae</taxon>
        <taxon>Sphaerisporangium</taxon>
    </lineage>
</organism>
<evidence type="ECO:0000259" key="5">
    <source>
        <dbReference type="SMART" id="SM00642"/>
    </source>
</evidence>
<dbReference type="GO" id="GO:0004556">
    <property type="term" value="F:alpha-amylase activity"/>
    <property type="evidence" value="ECO:0007669"/>
    <property type="project" value="UniProtKB-UniRule"/>
</dbReference>
<sequence>MRLTQTSDLWWKNAVVYCLDVETFADGNGDGIGDFRGATEHIDHLERLGVTCIWLMPFFPSPDRDDGYDITDFYAVDPRLGTLGEFVEFMRVARDRGIRVIADLVVNHTSDEHPWFKEARSNRDSRYRDWYIWSDVPEPDDPQGVVFPDAEDSLWEYDEGSGQYYYHRFYRFQPDLNVANPDVRDEIARILGFWMELGLSGFRVDAVPFLMEDVSRKEEAGHEQPESGEAADRKAQEAGLPDVHEFLRDMRAFMNRRDGSAALLGEVNLPYPDLRKFFGNDLGNEVTMCFDFIGMQRMYLSLARGDARPLAEALRERPAPPKDSQWATFVRNHDELTLDKLTEAERKEVFEAFGPDKNMQLFGRGLRRRLPSMLGGDMRKIKMVYSLLFSLPGTPVLFYGEEIGMAENLDVPGREAVRTPMQWTPHENGGFSTAHPSKFRNPLVTGEYGPEHVNVSAQRRDPDSLLMWITKLIEQYRGCPELAWGRYQVLETGSPALLAHRADIDGATVLAVHNFAGETVSCELTLDGLDDGKVLTDLLIDGTVEIGADGRVSLELDPYGTRWMRASEPELAPADAGDIADSQARDS</sequence>